<comment type="caution">
    <text evidence="2">The sequence shown here is derived from an EMBL/GenBank/DDBJ whole genome shotgun (WGS) entry which is preliminary data.</text>
</comment>
<dbReference type="RefSeq" id="WP_199719849.1">
    <property type="nucleotide sequence ID" value="NZ_RJKN01000001.1"/>
</dbReference>
<feature type="compositionally biased region" description="Low complexity" evidence="1">
    <location>
        <begin position="23"/>
        <end position="42"/>
    </location>
</feature>
<sequence>MSLLDKLRRRVGGSAPGAPDPEAPASSTAPGGTATTSPARAGHAARRASGHGHPDDRREQALRDRLHEDPNDEPAFVELAGIVRRRASENHAEDAPARAEDDAVWALAEEMAGSSRAWYPLLELGRLSLRDDHDGAMRRLSTAAERDPSGRALTEGIAVLREAGMPGDALGLGVGHWRPRDHRVDAGVQLVHAAVEAGRVGEARRHLQVLQDSKADAADHDRVEQVRAELERVIAGAERGPRA</sequence>
<gene>
    <name evidence="2" type="ORF">EDC03_0384</name>
</gene>
<feature type="region of interest" description="Disordered" evidence="1">
    <location>
        <begin position="1"/>
        <end position="59"/>
    </location>
</feature>
<protein>
    <submittedName>
        <fullName evidence="2">Uncharacterized protein</fullName>
    </submittedName>
</protein>
<evidence type="ECO:0000313" key="3">
    <source>
        <dbReference type="Proteomes" id="UP000276232"/>
    </source>
</evidence>
<dbReference type="InParanoid" id="A0A3N1HTI3"/>
<keyword evidence="3" id="KW-1185">Reference proteome</keyword>
<name>A0A3N1HTI3_9ACTN</name>
<evidence type="ECO:0000313" key="2">
    <source>
        <dbReference type="EMBL" id="ROP45777.1"/>
    </source>
</evidence>
<organism evidence="2 3">
    <name type="scientific">Pseudokineococcus lusitanus</name>
    <dbReference type="NCBI Taxonomy" id="763993"/>
    <lineage>
        <taxon>Bacteria</taxon>
        <taxon>Bacillati</taxon>
        <taxon>Actinomycetota</taxon>
        <taxon>Actinomycetes</taxon>
        <taxon>Kineosporiales</taxon>
        <taxon>Kineosporiaceae</taxon>
        <taxon>Pseudokineococcus</taxon>
    </lineage>
</organism>
<proteinExistence type="predicted"/>
<reference evidence="2 3" key="1">
    <citation type="journal article" date="2015" name="Stand. Genomic Sci.">
        <title>Genomic Encyclopedia of Bacterial and Archaeal Type Strains, Phase III: the genomes of soil and plant-associated and newly described type strains.</title>
        <authorList>
            <person name="Whitman W.B."/>
            <person name="Woyke T."/>
            <person name="Klenk H.P."/>
            <person name="Zhou Y."/>
            <person name="Lilburn T.G."/>
            <person name="Beck B.J."/>
            <person name="De Vos P."/>
            <person name="Vandamme P."/>
            <person name="Eisen J.A."/>
            <person name="Garrity G."/>
            <person name="Hugenholtz P."/>
            <person name="Kyrpides N.C."/>
        </authorList>
    </citation>
    <scope>NUCLEOTIDE SEQUENCE [LARGE SCALE GENOMIC DNA]</scope>
    <source>
        <strain evidence="2 3">CECT 7306</strain>
    </source>
</reference>
<evidence type="ECO:0000256" key="1">
    <source>
        <dbReference type="SAM" id="MobiDB-lite"/>
    </source>
</evidence>
<dbReference type="EMBL" id="RJKN01000001">
    <property type="protein sequence ID" value="ROP45777.1"/>
    <property type="molecule type" value="Genomic_DNA"/>
</dbReference>
<accession>A0A3N1HTI3</accession>
<dbReference type="AlphaFoldDB" id="A0A3N1HTI3"/>
<dbReference type="Proteomes" id="UP000276232">
    <property type="component" value="Unassembled WGS sequence"/>
</dbReference>